<keyword evidence="3" id="KW-1185">Reference proteome</keyword>
<dbReference type="OrthoDB" id="1847590at2759"/>
<dbReference type="EMBL" id="HG674866">
    <property type="protein sequence ID" value="CDJ40049.1"/>
    <property type="molecule type" value="Genomic_DNA"/>
</dbReference>
<accession>U6KUM3</accession>
<evidence type="ECO:0000313" key="3">
    <source>
        <dbReference type="Proteomes" id="UP000030747"/>
    </source>
</evidence>
<dbReference type="Proteomes" id="UP000030747">
    <property type="component" value="Unassembled WGS sequence"/>
</dbReference>
<dbReference type="VEuPathDB" id="ToxoDB:ETH_00011970"/>
<organism evidence="2 3">
    <name type="scientific">Eimeria tenella</name>
    <name type="common">Coccidian parasite</name>
    <dbReference type="NCBI Taxonomy" id="5802"/>
    <lineage>
        <taxon>Eukaryota</taxon>
        <taxon>Sar</taxon>
        <taxon>Alveolata</taxon>
        <taxon>Apicomplexa</taxon>
        <taxon>Conoidasida</taxon>
        <taxon>Coccidia</taxon>
        <taxon>Eucoccidiorida</taxon>
        <taxon>Eimeriorina</taxon>
        <taxon>Eimeriidae</taxon>
        <taxon>Eimeria</taxon>
    </lineage>
</organism>
<feature type="compositionally biased region" description="Basic and acidic residues" evidence="1">
    <location>
        <begin position="1"/>
        <end position="13"/>
    </location>
</feature>
<name>U6KUM3_EIMTE</name>
<reference evidence="2" key="2">
    <citation type="submission" date="2013-10" db="EMBL/GenBank/DDBJ databases">
        <authorList>
            <person name="Aslett M."/>
        </authorList>
    </citation>
    <scope>NUCLEOTIDE SEQUENCE [LARGE SCALE GENOMIC DNA]</scope>
    <source>
        <strain evidence="2">Houghton</strain>
    </source>
</reference>
<dbReference type="GeneID" id="25251570"/>
<sequence>MKKRIQLEDRKEGLGGPPGAPKAAVPAYLLDRKQQERNKLLSNLIKQKRKEKANKWSLPIPKVQALREEEMFKVLRSGKRRSKQQQQQQQQRQQRQHQQQQ</sequence>
<feature type="region of interest" description="Disordered" evidence="1">
    <location>
        <begin position="74"/>
        <end position="101"/>
    </location>
</feature>
<protein>
    <submittedName>
        <fullName evidence="2">TGF-beta-inducible nuclear protein 1, putative</fullName>
    </submittedName>
</protein>
<feature type="region of interest" description="Disordered" evidence="1">
    <location>
        <begin position="1"/>
        <end position="24"/>
    </location>
</feature>
<dbReference type="InterPro" id="IPR039411">
    <property type="entry name" value="NSA2_fam"/>
</dbReference>
<feature type="compositionally biased region" description="Low complexity" evidence="1">
    <location>
        <begin position="84"/>
        <end position="101"/>
    </location>
</feature>
<dbReference type="VEuPathDB" id="ToxoDB:ETH2_0743200"/>
<evidence type="ECO:0000256" key="1">
    <source>
        <dbReference type="SAM" id="MobiDB-lite"/>
    </source>
</evidence>
<gene>
    <name evidence="2" type="ORF">ETH_00011970</name>
</gene>
<reference evidence="2" key="1">
    <citation type="submission" date="2013-10" db="EMBL/GenBank/DDBJ databases">
        <title>Genomic analysis of the causative agents of coccidiosis in chickens.</title>
        <authorList>
            <person name="Reid A.J."/>
            <person name="Blake D."/>
            <person name="Billington K."/>
            <person name="Browne H."/>
            <person name="Dunn M."/>
            <person name="Hung S."/>
            <person name="Kawahara F."/>
            <person name="Miranda-Saavedra D."/>
            <person name="Mourier T."/>
            <person name="Nagra H."/>
            <person name="Otto T.D."/>
            <person name="Rawlings N."/>
            <person name="Sanchez A."/>
            <person name="Sanders M."/>
            <person name="Subramaniam C."/>
            <person name="Tay Y."/>
            <person name="Dear P."/>
            <person name="Doerig C."/>
            <person name="Gruber A."/>
            <person name="Parkinson J."/>
            <person name="Shirley M."/>
            <person name="Wan K.L."/>
            <person name="Berriman M."/>
            <person name="Tomley F."/>
            <person name="Pain A."/>
        </authorList>
    </citation>
    <scope>NUCLEOTIDE SEQUENCE [LARGE SCALE GENOMIC DNA]</scope>
    <source>
        <strain evidence="2">Houghton</strain>
    </source>
</reference>
<dbReference type="AlphaFoldDB" id="U6KUM3"/>
<evidence type="ECO:0000313" key="2">
    <source>
        <dbReference type="EMBL" id="CDJ40049.1"/>
    </source>
</evidence>
<dbReference type="PANTHER" id="PTHR12642">
    <property type="entry name" value="RIBOSOME BIOGENESIS PROTEIN NSA2 HOMOLOG"/>
    <property type="match status" value="1"/>
</dbReference>
<dbReference type="RefSeq" id="XP_013230802.1">
    <property type="nucleotide sequence ID" value="XM_013375348.1"/>
</dbReference>
<proteinExistence type="predicted"/>